<organism evidence="2 3">
    <name type="scientific">Pythium oligandrum</name>
    <name type="common">Mycoparasitic fungus</name>
    <dbReference type="NCBI Taxonomy" id="41045"/>
    <lineage>
        <taxon>Eukaryota</taxon>
        <taxon>Sar</taxon>
        <taxon>Stramenopiles</taxon>
        <taxon>Oomycota</taxon>
        <taxon>Peronosporomycetes</taxon>
        <taxon>Pythiales</taxon>
        <taxon>Pythiaceae</taxon>
        <taxon>Pythium</taxon>
    </lineage>
</organism>
<evidence type="ECO:0000313" key="3">
    <source>
        <dbReference type="Proteomes" id="UP000794436"/>
    </source>
</evidence>
<evidence type="ECO:0000313" key="2">
    <source>
        <dbReference type="EMBL" id="TMW68542.1"/>
    </source>
</evidence>
<dbReference type="PROSITE" id="PS50096">
    <property type="entry name" value="IQ"/>
    <property type="match status" value="1"/>
</dbReference>
<keyword evidence="3" id="KW-1185">Reference proteome</keyword>
<feature type="region of interest" description="Disordered" evidence="1">
    <location>
        <begin position="315"/>
        <end position="339"/>
    </location>
</feature>
<sequence length="1364" mass="155023">MAAPSMMKDYLKKQLRYWIDNFKDDQLPRDFNSKTFSRAQLTLSKLTLKPDKLASLLHIQLPLVVTRATCSELHIKVPSWSVADKFVQEPLSLRMGDLFIEIKHIDECEDHVRQDLAARAKMAVMEADPLGSIASLYAFAAVINERLEILADNIYIKLFEKNVLRVRVEIAYFHARTTNALWQEMRDLTECVDRSPDGLLKTRFKFVSMQCSVYMQPTESEQPPLRLMRDHAIALRISMFGHRKRKKDNWETFSRVVDLNLETLPFDMELRQVRQLFDMCKTLWRWRGEAAGRHMHLPIDGEYENPLFPLQSMSRNVEKAPEAKPKTEDQVTNDEDDAEDSTKVAGFALQVTVRFTAHALVRYSSEHKGEMQFAVIAQHAAINWILHQNGAHEVHLTLHDFQIRHKDKVLVHLKPQRDAMQYKQLGDDTVLVKWQLQKIVIQIEQDLAVVVNEIYHSLNEVEQAASIKCGTCHQRISLDDIGTHHCTPASPIESPKSVASASRKVDEKDEKHILLDSTQLPKLRVVLSLEELEIHTDNLLFRTVQELMRDSAHEHGAMVTPNRQFSVIMHHWHVSTESKEFVGDAIFVPVLPLAFQMLECTLHGCGCLQQRPMASQAHESGPMHGRHALPQWPDRLFSELAHLSVKSVCLETKAESYLLAETINVRASFSDGHQICIKSRPQMSGYMHVERVRCQFEHHTFELLRHSIAKLQDVADSVQVDAITLFLAVLELRTVELTLLAEPKTAIDLGLPRFKGQFRHVGAVVDNQLGYLSLQTNFDFRALINSAMIRYKYEEGPTEMEALPPNYETKRERRRKRLEAMQIDAARRIQANFRQFMTRQRHQVAEQLRRLTHEDEDPAVEQSDRNHKPHEPVAAEEFKKTKTLSSSSLFGSPDDLVNPKKMVAAASVFKDGLTRYVKAKQHKIESEMTEFATQSKESAARLLPRYSAVKNLLTTKMNSSDNVIKDTEIRKPETDETPKRRDSTTMTTEDTVGDVVLDDELTSTPDEAEVGERREGEAEETVNEDENAEPNDVDKEEVVKELPRVETPDVDEMVGEPPSEMEMLAAALPSIVRLMVQVEEHRLCVPISPRESVQTLCKEIVRRFNEMFGHDGFISHVTLQNPHGGVFAVSDSVATIFTTENELFFAYPHEEDGAVKSLVHLNPSTAMHSPVKPATSTPTTQSTAAKTRRVGRKFARCSTLPLPLVVALLANESERDLLSYILKDGSYGRAGGGNAEEWPELALNASFLDPRREMLQVEVRWHNACLEVSNVDAFLLCLQQLGLCTARANSKYVGKILRDRLKMDMKNPLVQAACASSPEFQQPPVDAVEGGEDTDEKPTTISVSYQSLKEIVQEDFGVYLRTKE</sequence>
<dbReference type="Proteomes" id="UP000794436">
    <property type="component" value="Unassembled WGS sequence"/>
</dbReference>
<comment type="caution">
    <text evidence="2">The sequence shown here is derived from an EMBL/GenBank/DDBJ whole genome shotgun (WGS) entry which is preliminary data.</text>
</comment>
<feature type="compositionally biased region" description="Basic and acidic residues" evidence="1">
    <location>
        <begin position="966"/>
        <end position="983"/>
    </location>
</feature>
<reference evidence="2" key="1">
    <citation type="submission" date="2019-03" db="EMBL/GenBank/DDBJ databases">
        <title>Long read genome sequence of the mycoparasitic Pythium oligandrum ATCC 38472 isolated from sugarbeet rhizosphere.</title>
        <authorList>
            <person name="Gaulin E."/>
        </authorList>
    </citation>
    <scope>NUCLEOTIDE SEQUENCE</scope>
    <source>
        <strain evidence="2">ATCC 38472_TT</strain>
    </source>
</reference>
<proteinExistence type="predicted"/>
<feature type="compositionally biased region" description="Basic and acidic residues" evidence="1">
    <location>
        <begin position="316"/>
        <end position="329"/>
    </location>
</feature>
<dbReference type="OrthoDB" id="112353at2759"/>
<feature type="region of interest" description="Disordered" evidence="1">
    <location>
        <begin position="1320"/>
        <end position="1339"/>
    </location>
</feature>
<name>A0A8K1CRL0_PYTOL</name>
<evidence type="ECO:0008006" key="4">
    <source>
        <dbReference type="Google" id="ProtNLM"/>
    </source>
</evidence>
<feature type="region of interest" description="Disordered" evidence="1">
    <location>
        <begin position="966"/>
        <end position="1034"/>
    </location>
</feature>
<feature type="compositionally biased region" description="Basic and acidic residues" evidence="1">
    <location>
        <begin position="862"/>
        <end position="880"/>
    </location>
</feature>
<accession>A0A8K1CRL0</accession>
<dbReference type="CDD" id="cd23767">
    <property type="entry name" value="IQCD"/>
    <property type="match status" value="1"/>
</dbReference>
<feature type="compositionally biased region" description="Acidic residues" evidence="1">
    <location>
        <begin position="996"/>
        <end position="1009"/>
    </location>
</feature>
<dbReference type="EMBL" id="SPLM01000002">
    <property type="protein sequence ID" value="TMW68542.1"/>
    <property type="molecule type" value="Genomic_DNA"/>
</dbReference>
<protein>
    <recommendedName>
        <fullName evidence="4">Chorein N-terminal domain-containing protein</fullName>
    </recommendedName>
</protein>
<feature type="compositionally biased region" description="Acidic residues" evidence="1">
    <location>
        <begin position="1017"/>
        <end position="1031"/>
    </location>
</feature>
<gene>
    <name evidence="2" type="ORF">Poli38472_006010</name>
</gene>
<evidence type="ECO:0000256" key="1">
    <source>
        <dbReference type="SAM" id="MobiDB-lite"/>
    </source>
</evidence>
<feature type="region of interest" description="Disordered" evidence="1">
    <location>
        <begin position="850"/>
        <end position="893"/>
    </location>
</feature>